<dbReference type="EMBL" id="JAFKCW010000001">
    <property type="protein sequence ID" value="MBN7799821.1"/>
    <property type="molecule type" value="Genomic_DNA"/>
</dbReference>
<reference evidence="2 3" key="1">
    <citation type="submission" date="2021-03" db="EMBL/GenBank/DDBJ databases">
        <title>novel species isolated from a fishpond in China.</title>
        <authorList>
            <person name="Lu H."/>
            <person name="Cai Z."/>
        </authorList>
    </citation>
    <scope>NUCLEOTIDE SEQUENCE [LARGE SCALE GENOMIC DNA]</scope>
    <source>
        <strain evidence="2 3">JCM 31546</strain>
    </source>
</reference>
<feature type="transmembrane region" description="Helical" evidence="1">
    <location>
        <begin position="185"/>
        <end position="209"/>
    </location>
</feature>
<keyword evidence="1" id="KW-1133">Transmembrane helix</keyword>
<evidence type="ECO:0000256" key="1">
    <source>
        <dbReference type="SAM" id="Phobius"/>
    </source>
</evidence>
<evidence type="ECO:0000313" key="2">
    <source>
        <dbReference type="EMBL" id="MBN7799821.1"/>
    </source>
</evidence>
<feature type="transmembrane region" description="Helical" evidence="1">
    <location>
        <begin position="65"/>
        <end position="81"/>
    </location>
</feature>
<keyword evidence="1" id="KW-0812">Transmembrane</keyword>
<comment type="caution">
    <text evidence="2">The sequence shown here is derived from an EMBL/GenBank/DDBJ whole genome shotgun (WGS) entry which is preliminary data.</text>
</comment>
<feature type="transmembrane region" description="Helical" evidence="1">
    <location>
        <begin position="284"/>
        <end position="304"/>
    </location>
</feature>
<dbReference type="RefSeq" id="WP_206567795.1">
    <property type="nucleotide sequence ID" value="NZ_JAFKCW010000001.1"/>
</dbReference>
<accession>A0ABS3BNJ8</accession>
<feature type="transmembrane region" description="Helical" evidence="1">
    <location>
        <begin position="392"/>
        <end position="412"/>
    </location>
</feature>
<feature type="transmembrane region" description="Helical" evidence="1">
    <location>
        <begin position="251"/>
        <end position="272"/>
    </location>
</feature>
<organism evidence="2 3">
    <name type="scientific">Algoriphagus aestuariicola</name>
    <dbReference type="NCBI Taxonomy" id="1852016"/>
    <lineage>
        <taxon>Bacteria</taxon>
        <taxon>Pseudomonadati</taxon>
        <taxon>Bacteroidota</taxon>
        <taxon>Cytophagia</taxon>
        <taxon>Cytophagales</taxon>
        <taxon>Cyclobacteriaceae</taxon>
        <taxon>Algoriphagus</taxon>
    </lineage>
</organism>
<feature type="transmembrane region" description="Helical" evidence="1">
    <location>
        <begin position="221"/>
        <end position="239"/>
    </location>
</feature>
<evidence type="ECO:0000313" key="3">
    <source>
        <dbReference type="Proteomes" id="UP000664698"/>
    </source>
</evidence>
<feature type="transmembrane region" description="Helical" evidence="1">
    <location>
        <begin position="93"/>
        <end position="111"/>
    </location>
</feature>
<feature type="transmembrane region" description="Helical" evidence="1">
    <location>
        <begin position="117"/>
        <end position="134"/>
    </location>
</feature>
<sequence length="413" mass="46175">MTEDIINHIENPAYLERLYRRNKSGFKKSFEQIYPTLQGKGIAEFWHERLKDKADGISWGSQKELLWVVLGIFIAGILAKIPEIFSIDEEFFYPRNISFIVLPLITAFFAWKNQLPLNAKSVLIGISGLLLVYINSLPGRETDTLILACIHLPLILWGLIGVAYSGPSLLDWEKRLGYLRFNGEAAVLSVLIGIAGFLLSAITISLFSLIEIQIEYFWSHYVAAFGLPAVPILGTYLAHNNPQLVNKVSPIIAKIFSPLVLVMLVAYLIAIAATGKDPYNDRDFLLLFNALLVGVMALIFFSVAESSSKQRQPFGIWILFLLSLVTIVVNGVALSAIIFRISEWGFTPNRTAVLGGNILILIHLLIVSWKLYQSAVKKEELNQVGKSIVVYLPVYMVWSAVVVFVLPVLFGFE</sequence>
<keyword evidence="1" id="KW-0472">Membrane</keyword>
<name>A0ABS3BNJ8_9BACT</name>
<proteinExistence type="predicted"/>
<gene>
    <name evidence="2" type="ORF">J0A67_03065</name>
</gene>
<feature type="transmembrane region" description="Helical" evidence="1">
    <location>
        <begin position="351"/>
        <end position="372"/>
    </location>
</feature>
<keyword evidence="3" id="KW-1185">Reference proteome</keyword>
<feature type="transmembrane region" description="Helical" evidence="1">
    <location>
        <begin position="146"/>
        <end position="165"/>
    </location>
</feature>
<feature type="transmembrane region" description="Helical" evidence="1">
    <location>
        <begin position="316"/>
        <end position="339"/>
    </location>
</feature>
<protein>
    <submittedName>
        <fullName evidence="2">DUF4153 domain-containing protein</fullName>
    </submittedName>
</protein>
<dbReference type="Proteomes" id="UP000664698">
    <property type="component" value="Unassembled WGS sequence"/>
</dbReference>